<evidence type="ECO:0000313" key="3">
    <source>
        <dbReference type="EMBL" id="SHN72468.1"/>
    </source>
</evidence>
<accession>A0A1M7SZL8</accession>
<dbReference type="RefSeq" id="WP_143145511.1">
    <property type="nucleotide sequence ID" value="NZ_FRDI01000005.1"/>
</dbReference>
<dbReference type="EMBL" id="FRDI01000005">
    <property type="protein sequence ID" value="SHN63886.1"/>
    <property type="molecule type" value="Genomic_DNA"/>
</dbReference>
<dbReference type="EMBL" id="FRDI01000017">
    <property type="protein sequence ID" value="SHN72468.1"/>
    <property type="molecule type" value="Genomic_DNA"/>
</dbReference>
<protein>
    <submittedName>
        <fullName evidence="2">Uncharacterized protein</fullName>
    </submittedName>
</protein>
<organism evidence="2 4">
    <name type="scientific">Desulfovibrio litoralis DSM 11393</name>
    <dbReference type="NCBI Taxonomy" id="1121455"/>
    <lineage>
        <taxon>Bacteria</taxon>
        <taxon>Pseudomonadati</taxon>
        <taxon>Thermodesulfobacteriota</taxon>
        <taxon>Desulfovibrionia</taxon>
        <taxon>Desulfovibrionales</taxon>
        <taxon>Desulfovibrionaceae</taxon>
        <taxon>Desulfovibrio</taxon>
    </lineage>
</organism>
<gene>
    <name evidence="2" type="ORF">SAMN02745728_01420</name>
    <name evidence="3" type="ORF">SAMN02745728_02321</name>
</gene>
<dbReference type="AlphaFoldDB" id="A0A1M7SZL8"/>
<feature type="transmembrane region" description="Helical" evidence="1">
    <location>
        <begin position="6"/>
        <end position="28"/>
    </location>
</feature>
<reference evidence="2 4" key="1">
    <citation type="submission" date="2016-12" db="EMBL/GenBank/DDBJ databases">
        <authorList>
            <person name="Song W.-J."/>
            <person name="Kurnit D.M."/>
        </authorList>
    </citation>
    <scope>NUCLEOTIDE SEQUENCE [LARGE SCALE GENOMIC DNA]</scope>
    <source>
        <strain evidence="2 4">DSM 11393</strain>
    </source>
</reference>
<evidence type="ECO:0000313" key="4">
    <source>
        <dbReference type="Proteomes" id="UP000186469"/>
    </source>
</evidence>
<dbReference type="Proteomes" id="UP000186469">
    <property type="component" value="Unassembled WGS sequence"/>
</dbReference>
<keyword evidence="1" id="KW-1133">Transmembrane helix</keyword>
<keyword evidence="4" id="KW-1185">Reference proteome</keyword>
<feature type="non-terminal residue" evidence="2">
    <location>
        <position position="117"/>
    </location>
</feature>
<keyword evidence="1" id="KW-0812">Transmembrane</keyword>
<sequence>MELFGIFLIVIIIGGWVLRFFSSSIRFFSSSIPSTSTSTILNFKKSLPEGFGYPYTLDGTGYAVNVKNKKLLILVNFTQCIYEREKIRGFKYGMNEAGQFYGAVGIRDKIDTGLKNR</sequence>
<evidence type="ECO:0000313" key="2">
    <source>
        <dbReference type="EMBL" id="SHN63886.1"/>
    </source>
</evidence>
<keyword evidence="1" id="KW-0472">Membrane</keyword>
<proteinExistence type="predicted"/>
<evidence type="ECO:0000256" key="1">
    <source>
        <dbReference type="SAM" id="Phobius"/>
    </source>
</evidence>
<name>A0A1M7SZL8_9BACT</name>